<dbReference type="Pfam" id="PF09365">
    <property type="entry name" value="DUF2461"/>
    <property type="match status" value="1"/>
</dbReference>
<dbReference type="STRING" id="1524460.IX84_08205"/>
<dbReference type="PANTHER" id="PTHR36452:SF1">
    <property type="entry name" value="DUF2461 DOMAIN-CONTAINING PROTEIN"/>
    <property type="match status" value="1"/>
</dbReference>
<dbReference type="EMBL" id="JPOS01000018">
    <property type="protein sequence ID" value="KGE88641.1"/>
    <property type="molecule type" value="Genomic_DNA"/>
</dbReference>
<evidence type="ECO:0008006" key="3">
    <source>
        <dbReference type="Google" id="ProtNLM"/>
    </source>
</evidence>
<evidence type="ECO:0000313" key="2">
    <source>
        <dbReference type="Proteomes" id="UP000029736"/>
    </source>
</evidence>
<dbReference type="AlphaFoldDB" id="A0A098S953"/>
<dbReference type="Proteomes" id="UP000029736">
    <property type="component" value="Unassembled WGS sequence"/>
</dbReference>
<keyword evidence="2" id="KW-1185">Reference proteome</keyword>
<dbReference type="InterPro" id="IPR012808">
    <property type="entry name" value="CHP02453"/>
</dbReference>
<organism evidence="1 2">
    <name type="scientific">Phaeodactylibacter xiamenensis</name>
    <dbReference type="NCBI Taxonomy" id="1524460"/>
    <lineage>
        <taxon>Bacteria</taxon>
        <taxon>Pseudomonadati</taxon>
        <taxon>Bacteroidota</taxon>
        <taxon>Saprospiria</taxon>
        <taxon>Saprospirales</taxon>
        <taxon>Haliscomenobacteraceae</taxon>
        <taxon>Phaeodactylibacter</taxon>
    </lineage>
</organism>
<accession>A0A098S953</accession>
<name>A0A098S953_9BACT</name>
<gene>
    <name evidence="1" type="ORF">IX84_08205</name>
</gene>
<dbReference type="PANTHER" id="PTHR36452">
    <property type="entry name" value="CHROMOSOME 12, WHOLE GENOME SHOTGUN SEQUENCE"/>
    <property type="match status" value="1"/>
</dbReference>
<dbReference type="OrthoDB" id="9794241at2"/>
<reference evidence="1 2" key="1">
    <citation type="journal article" date="2014" name="Int. J. Syst. Evol. Microbiol.">
        <title>Phaeodactylibacter xiamenensis gen. nov., sp. nov., a member of the family Saprospiraceae isolated from the marine alga Phaeodactylum tricornutum.</title>
        <authorList>
            <person name="Chen Z.Jr."/>
            <person name="Lei X."/>
            <person name="Lai Q."/>
            <person name="Li Y."/>
            <person name="Zhang B."/>
            <person name="Zhang J."/>
            <person name="Zhang H."/>
            <person name="Yang L."/>
            <person name="Zheng W."/>
            <person name="Tian Y."/>
            <person name="Yu Z."/>
            <person name="Xu H.Jr."/>
            <person name="Zheng T."/>
        </authorList>
    </citation>
    <scope>NUCLEOTIDE SEQUENCE [LARGE SCALE GENOMIC DNA]</scope>
    <source>
        <strain evidence="1 2">KD52</strain>
    </source>
</reference>
<proteinExistence type="predicted"/>
<dbReference type="PIRSF" id="PIRSF028451">
    <property type="entry name" value="UCP028451"/>
    <property type="match status" value="1"/>
</dbReference>
<evidence type="ECO:0000313" key="1">
    <source>
        <dbReference type="EMBL" id="KGE88641.1"/>
    </source>
</evidence>
<sequence length="225" mass="26287">MSAAMITPPTFEFLLDLKANNNRDWFTEHKPRYQKAHKEFKAFANVLLDEVSHHDEIENLKLFRIYRDVRFSKDKSPYKPHFSGSMVRATKWRRGGYYFHISPGGSFAGGGFWDPNTDDLKRIRTEIANHPEEMREVLQHPELQQYFNGLEGDQVKTAPRGFTKDHPAIDLLRYKQFLLTHPFTDEEVLAPGFAQQLSRVFQAMRPFFDYMSEVLTTDENGVPIE</sequence>
<dbReference type="InterPro" id="IPR015996">
    <property type="entry name" value="UCP028451"/>
</dbReference>
<protein>
    <recommendedName>
        <fullName evidence="3">TIGR02453 family protein</fullName>
    </recommendedName>
</protein>
<dbReference type="NCBIfam" id="TIGR02453">
    <property type="entry name" value="TIGR02453 family protein"/>
    <property type="match status" value="1"/>
</dbReference>
<comment type="caution">
    <text evidence="1">The sequence shown here is derived from an EMBL/GenBank/DDBJ whole genome shotgun (WGS) entry which is preliminary data.</text>
</comment>